<protein>
    <submittedName>
        <fullName evidence="1">Uncharacterized protein</fullName>
    </submittedName>
</protein>
<gene>
    <name evidence="1" type="ORF">GpartN1_g5559.t1</name>
</gene>
<dbReference type="OrthoDB" id="10326904at2759"/>
<comment type="caution">
    <text evidence="1">The sequence shown here is derived from an EMBL/GenBank/DDBJ whole genome shotgun (WGS) entry which is preliminary data.</text>
</comment>
<name>A0A9C7PZH7_9RHOD</name>
<reference evidence="1" key="1">
    <citation type="journal article" date="2022" name="Proc. Natl. Acad. Sci. U.S.A.">
        <title>Life cycle and functional genomics of the unicellular red alga Galdieria for elucidating algal and plant evolution and industrial use.</title>
        <authorList>
            <person name="Hirooka S."/>
            <person name="Itabashi T."/>
            <person name="Ichinose T.M."/>
            <person name="Onuma R."/>
            <person name="Fujiwara T."/>
            <person name="Yamashita S."/>
            <person name="Jong L.W."/>
            <person name="Tomita R."/>
            <person name="Iwane A.H."/>
            <person name="Miyagishima S.Y."/>
        </authorList>
    </citation>
    <scope>NUCLEOTIDE SEQUENCE</scope>
    <source>
        <strain evidence="1">NBRC 102759</strain>
    </source>
</reference>
<dbReference type="Proteomes" id="UP001061958">
    <property type="component" value="Unassembled WGS sequence"/>
</dbReference>
<sequence>MTLFSLRLLRHPVTKDFFAETMETSLPPFPRESMIGLEVSFEIERIREQERLLLLPLGIVSGLFIGSVVGETHSLMKGYGQDNFINPPSCRRFALDIEKQELLEVSWYLDKQIMLVNWVYFPTESHCLSYFVVYEAPVPGKLPHKLYKSVEMISHFEPDLKNDLDSNFWSRSLSLSKENSSLLACTVPEVKLFFQRIIAAKSGIVRTTEYMDDGNSVAVDHLARFSSHVRILRDSELVCFPSLQKTRFSATSQLPFIETDNASEGIRQLLYGQQEMNGNKQYLGMPRKVSNPLSYKGFTVSKKESTAMKENLVDCEFCKHAGNTSRHDAHVPSWIDTWNSMSSEDSSK</sequence>
<reference evidence="1" key="2">
    <citation type="submission" date="2022-01" db="EMBL/GenBank/DDBJ databases">
        <authorList>
            <person name="Hirooka S."/>
            <person name="Miyagishima S.Y."/>
        </authorList>
    </citation>
    <scope>NUCLEOTIDE SEQUENCE</scope>
    <source>
        <strain evidence="1">NBRC 102759</strain>
    </source>
</reference>
<evidence type="ECO:0000313" key="2">
    <source>
        <dbReference type="Proteomes" id="UP001061958"/>
    </source>
</evidence>
<organism evidence="1 2">
    <name type="scientific">Galdieria partita</name>
    <dbReference type="NCBI Taxonomy" id="83374"/>
    <lineage>
        <taxon>Eukaryota</taxon>
        <taxon>Rhodophyta</taxon>
        <taxon>Bangiophyceae</taxon>
        <taxon>Galdieriales</taxon>
        <taxon>Galdieriaceae</taxon>
        <taxon>Galdieria</taxon>
    </lineage>
</organism>
<dbReference type="EMBL" id="BQMJ01000047">
    <property type="protein sequence ID" value="GJQ13768.1"/>
    <property type="molecule type" value="Genomic_DNA"/>
</dbReference>
<evidence type="ECO:0000313" key="1">
    <source>
        <dbReference type="EMBL" id="GJQ13768.1"/>
    </source>
</evidence>
<dbReference type="AlphaFoldDB" id="A0A9C7PZH7"/>
<keyword evidence="2" id="KW-1185">Reference proteome</keyword>
<proteinExistence type="predicted"/>
<accession>A0A9C7PZH7</accession>